<dbReference type="Proteomes" id="UP000515204">
    <property type="component" value="Unplaced"/>
</dbReference>
<dbReference type="InterPro" id="IPR038765">
    <property type="entry name" value="Papain-like_cys_pep_sf"/>
</dbReference>
<evidence type="ECO:0000313" key="3">
    <source>
        <dbReference type="RefSeq" id="XP_014476302.1"/>
    </source>
</evidence>
<name>A0A6P3XDI3_DINQU</name>
<dbReference type="GO" id="GO:0004843">
    <property type="term" value="F:cysteine-type deubiquitinase activity"/>
    <property type="evidence" value="ECO:0007669"/>
    <property type="project" value="InterPro"/>
</dbReference>
<dbReference type="PROSITE" id="PS50235">
    <property type="entry name" value="USP_3"/>
    <property type="match status" value="1"/>
</dbReference>
<protein>
    <submittedName>
        <fullName evidence="3">Ubiquitin carboxyl-terminal hydrolase 10-A-like</fullName>
    </submittedName>
</protein>
<dbReference type="GO" id="GO:0016579">
    <property type="term" value="P:protein deubiquitination"/>
    <property type="evidence" value="ECO:0007669"/>
    <property type="project" value="InterPro"/>
</dbReference>
<dbReference type="GeneID" id="106745315"/>
<dbReference type="Gene3D" id="3.90.70.10">
    <property type="entry name" value="Cysteine proteinases"/>
    <property type="match status" value="1"/>
</dbReference>
<dbReference type="KEGG" id="dqu:106745315"/>
<accession>A0A6P3XDI3</accession>
<reference evidence="3" key="1">
    <citation type="submission" date="2025-08" db="UniProtKB">
        <authorList>
            <consortium name="RefSeq"/>
        </authorList>
    </citation>
    <scope>IDENTIFICATION</scope>
</reference>
<dbReference type="OrthoDB" id="7452588at2759"/>
<gene>
    <name evidence="3" type="primary">LOC106745315</name>
</gene>
<feature type="domain" description="USP" evidence="1">
    <location>
        <begin position="20"/>
        <end position="72"/>
    </location>
</feature>
<dbReference type="InterPro" id="IPR001394">
    <property type="entry name" value="Peptidase_C19_UCH"/>
</dbReference>
<dbReference type="Pfam" id="PF00443">
    <property type="entry name" value="UCH"/>
    <property type="match status" value="1"/>
</dbReference>
<keyword evidence="2" id="KW-1185">Reference proteome</keyword>
<evidence type="ECO:0000313" key="2">
    <source>
        <dbReference type="Proteomes" id="UP000515204"/>
    </source>
</evidence>
<sequence>MGEFLLQYQMNMQTVSLIPRGLTNRNNYCYINSILQALISCSLFYNLFKAMPHPNNYNKHNKHSTIPSINSL</sequence>
<dbReference type="RefSeq" id="XP_014476302.1">
    <property type="nucleotide sequence ID" value="XM_014620816.1"/>
</dbReference>
<organism evidence="2 3">
    <name type="scientific">Dinoponera quadriceps</name>
    <name type="common">South American ant</name>
    <dbReference type="NCBI Taxonomy" id="609295"/>
    <lineage>
        <taxon>Eukaryota</taxon>
        <taxon>Metazoa</taxon>
        <taxon>Ecdysozoa</taxon>
        <taxon>Arthropoda</taxon>
        <taxon>Hexapoda</taxon>
        <taxon>Insecta</taxon>
        <taxon>Pterygota</taxon>
        <taxon>Neoptera</taxon>
        <taxon>Endopterygota</taxon>
        <taxon>Hymenoptera</taxon>
        <taxon>Apocrita</taxon>
        <taxon>Aculeata</taxon>
        <taxon>Formicoidea</taxon>
        <taxon>Formicidae</taxon>
        <taxon>Ponerinae</taxon>
        <taxon>Ponerini</taxon>
        <taxon>Dinoponera</taxon>
    </lineage>
</organism>
<proteinExistence type="predicted"/>
<dbReference type="SUPFAM" id="SSF54001">
    <property type="entry name" value="Cysteine proteinases"/>
    <property type="match status" value="1"/>
</dbReference>
<evidence type="ECO:0000259" key="1">
    <source>
        <dbReference type="PROSITE" id="PS50235"/>
    </source>
</evidence>
<dbReference type="AlphaFoldDB" id="A0A6P3XDI3"/>
<dbReference type="InterPro" id="IPR028889">
    <property type="entry name" value="USP"/>
</dbReference>